<accession>I0USY8</accession>
<dbReference type="Proteomes" id="UP000004863">
    <property type="component" value="Unassembled WGS sequence"/>
</dbReference>
<dbReference type="EMBL" id="AJJQ01000032">
    <property type="protein sequence ID" value="EID50991.1"/>
    <property type="molecule type" value="Genomic_DNA"/>
</dbReference>
<gene>
    <name evidence="1" type="ORF">HMPREF1324_0661</name>
</gene>
<evidence type="ECO:0000313" key="2">
    <source>
        <dbReference type="Proteomes" id="UP000004863"/>
    </source>
</evidence>
<dbReference type="AlphaFoldDB" id="I0USY8"/>
<name>I0USY8_9MICC</name>
<organism evidence="1 2">
    <name type="scientific">Rothia aeria F0474</name>
    <dbReference type="NCBI Taxonomy" id="1125724"/>
    <lineage>
        <taxon>Bacteria</taxon>
        <taxon>Bacillati</taxon>
        <taxon>Actinomycetota</taxon>
        <taxon>Actinomycetes</taxon>
        <taxon>Micrococcales</taxon>
        <taxon>Micrococcaceae</taxon>
        <taxon>Rothia</taxon>
    </lineage>
</organism>
<reference evidence="1" key="1">
    <citation type="submission" date="2012-03" db="EMBL/GenBank/DDBJ databases">
        <authorList>
            <person name="Durkin A.S."/>
            <person name="McCorrison J."/>
            <person name="Torralba M."/>
            <person name="Gillis M."/>
            <person name="Methe B."/>
            <person name="Sutton G."/>
            <person name="Nelson K.E."/>
        </authorList>
    </citation>
    <scope>NUCLEOTIDE SEQUENCE [LARGE SCALE GENOMIC DNA]</scope>
    <source>
        <strain evidence="1">F0474</strain>
    </source>
</reference>
<comment type="caution">
    <text evidence="1">The sequence shown here is derived from an EMBL/GenBank/DDBJ whole genome shotgun (WGS) entry which is preliminary data.</text>
</comment>
<sequence>MRENFLVCVQGAATASAGSLGDGSSSLGASEWCNAVFPSTLGR</sequence>
<proteinExistence type="predicted"/>
<evidence type="ECO:0000313" key="1">
    <source>
        <dbReference type="EMBL" id="EID50991.1"/>
    </source>
</evidence>
<protein>
    <submittedName>
        <fullName evidence="1">Uncharacterized protein</fullName>
    </submittedName>
</protein>
<keyword evidence="2" id="KW-1185">Reference proteome</keyword>